<proteinExistence type="predicted"/>
<accession>A0A8X6KDN0</accession>
<gene>
    <name evidence="1" type="ORF">TNIN_187381</name>
</gene>
<sequence length="332" mass="38253">MFPKLPLLRRLEMNQGLLKIRSEEIAQNISNAPHVEEKIKSWPAALKIKKKVLALKRKDKTLALKRKDKILALKRKDKTLDRHETLAVDNALSVTKYREPAVEILQDDAESTHKRENKSVYAKMDSYWKCFQRLHTTKTIGNEPKAVEILQDDAESTHKKIKVFTQDGPTVEMFPKLPLLRRLEMNQGLLKIRSEEIAQNISNAPHVEEKIKSWPAALKIKKKALALKRKDKTLALKRKDKILALKRKDKTLDRHETLAVDNALSVTKYREPAVEILQEKLSKEKVTEPFLPEVKEPVLERFINQPLPENVKADNLSEIKVKDPAMETSQVP</sequence>
<evidence type="ECO:0000313" key="2">
    <source>
        <dbReference type="Proteomes" id="UP000886998"/>
    </source>
</evidence>
<dbReference type="EMBL" id="BMAV01025483">
    <property type="protein sequence ID" value="GFS41824.1"/>
    <property type="molecule type" value="Genomic_DNA"/>
</dbReference>
<protein>
    <submittedName>
        <fullName evidence="1">Uncharacterized protein</fullName>
    </submittedName>
</protein>
<dbReference type="AlphaFoldDB" id="A0A8X6KDN0"/>
<comment type="caution">
    <text evidence="1">The sequence shown here is derived from an EMBL/GenBank/DDBJ whole genome shotgun (WGS) entry which is preliminary data.</text>
</comment>
<reference evidence="1" key="1">
    <citation type="submission" date="2020-08" db="EMBL/GenBank/DDBJ databases">
        <title>Multicomponent nature underlies the extraordinary mechanical properties of spider dragline silk.</title>
        <authorList>
            <person name="Kono N."/>
            <person name="Nakamura H."/>
            <person name="Mori M."/>
            <person name="Yoshida Y."/>
            <person name="Ohtoshi R."/>
            <person name="Malay A.D."/>
            <person name="Moran D.A.P."/>
            <person name="Tomita M."/>
            <person name="Numata K."/>
            <person name="Arakawa K."/>
        </authorList>
    </citation>
    <scope>NUCLEOTIDE SEQUENCE</scope>
</reference>
<dbReference type="Proteomes" id="UP000886998">
    <property type="component" value="Unassembled WGS sequence"/>
</dbReference>
<organism evidence="1 2">
    <name type="scientific">Trichonephila inaurata madagascariensis</name>
    <dbReference type="NCBI Taxonomy" id="2747483"/>
    <lineage>
        <taxon>Eukaryota</taxon>
        <taxon>Metazoa</taxon>
        <taxon>Ecdysozoa</taxon>
        <taxon>Arthropoda</taxon>
        <taxon>Chelicerata</taxon>
        <taxon>Arachnida</taxon>
        <taxon>Araneae</taxon>
        <taxon>Araneomorphae</taxon>
        <taxon>Entelegynae</taxon>
        <taxon>Araneoidea</taxon>
        <taxon>Nephilidae</taxon>
        <taxon>Trichonephila</taxon>
        <taxon>Trichonephila inaurata</taxon>
    </lineage>
</organism>
<evidence type="ECO:0000313" key="1">
    <source>
        <dbReference type="EMBL" id="GFS41824.1"/>
    </source>
</evidence>
<name>A0A8X6KDN0_9ARAC</name>
<keyword evidence="2" id="KW-1185">Reference proteome</keyword>